<accession>A0A9P6D3H0</accession>
<sequence length="83" mass="10387">MYVFDTSPYASNIPRFTEEEIRDMLPPSYNAWKDSYLTFTLERRREHEKVNLRPEQCWWFPWKILHPFFQSKGYRLYDYDPQN</sequence>
<proteinExistence type="predicted"/>
<evidence type="ECO:0000313" key="2">
    <source>
        <dbReference type="Proteomes" id="UP000807469"/>
    </source>
</evidence>
<keyword evidence="2" id="KW-1185">Reference proteome</keyword>
<gene>
    <name evidence="1" type="ORF">BDN70DRAFT_876095</name>
</gene>
<dbReference type="EMBL" id="MU155176">
    <property type="protein sequence ID" value="KAF9481613.1"/>
    <property type="molecule type" value="Genomic_DNA"/>
</dbReference>
<evidence type="ECO:0000313" key="1">
    <source>
        <dbReference type="EMBL" id="KAF9481613.1"/>
    </source>
</evidence>
<name>A0A9P6D3H0_9AGAR</name>
<dbReference type="AlphaFoldDB" id="A0A9P6D3H0"/>
<organism evidence="1 2">
    <name type="scientific">Pholiota conissans</name>
    <dbReference type="NCBI Taxonomy" id="109636"/>
    <lineage>
        <taxon>Eukaryota</taxon>
        <taxon>Fungi</taxon>
        <taxon>Dikarya</taxon>
        <taxon>Basidiomycota</taxon>
        <taxon>Agaricomycotina</taxon>
        <taxon>Agaricomycetes</taxon>
        <taxon>Agaricomycetidae</taxon>
        <taxon>Agaricales</taxon>
        <taxon>Agaricineae</taxon>
        <taxon>Strophariaceae</taxon>
        <taxon>Pholiota</taxon>
    </lineage>
</organism>
<dbReference type="Proteomes" id="UP000807469">
    <property type="component" value="Unassembled WGS sequence"/>
</dbReference>
<comment type="caution">
    <text evidence="1">The sequence shown here is derived from an EMBL/GenBank/DDBJ whole genome shotgun (WGS) entry which is preliminary data.</text>
</comment>
<reference evidence="1" key="1">
    <citation type="submission" date="2020-11" db="EMBL/GenBank/DDBJ databases">
        <authorList>
            <consortium name="DOE Joint Genome Institute"/>
            <person name="Ahrendt S."/>
            <person name="Riley R."/>
            <person name="Andreopoulos W."/>
            <person name="Labutti K."/>
            <person name="Pangilinan J."/>
            <person name="Ruiz-Duenas F.J."/>
            <person name="Barrasa J.M."/>
            <person name="Sanchez-Garcia M."/>
            <person name="Camarero S."/>
            <person name="Miyauchi S."/>
            <person name="Serrano A."/>
            <person name="Linde D."/>
            <person name="Babiker R."/>
            <person name="Drula E."/>
            <person name="Ayuso-Fernandez I."/>
            <person name="Pacheco R."/>
            <person name="Padilla G."/>
            <person name="Ferreira P."/>
            <person name="Barriuso J."/>
            <person name="Kellner H."/>
            <person name="Castanera R."/>
            <person name="Alfaro M."/>
            <person name="Ramirez L."/>
            <person name="Pisabarro A.G."/>
            <person name="Kuo A."/>
            <person name="Tritt A."/>
            <person name="Lipzen A."/>
            <person name="He G."/>
            <person name="Yan M."/>
            <person name="Ng V."/>
            <person name="Cullen D."/>
            <person name="Martin F."/>
            <person name="Rosso M.-N."/>
            <person name="Henrissat B."/>
            <person name="Hibbett D."/>
            <person name="Martinez A.T."/>
            <person name="Grigoriev I.V."/>
        </authorList>
    </citation>
    <scope>NUCLEOTIDE SEQUENCE</scope>
    <source>
        <strain evidence="1">CIRM-BRFM 674</strain>
    </source>
</reference>
<protein>
    <submittedName>
        <fullName evidence="1">Uncharacterized protein</fullName>
    </submittedName>
</protein>